<dbReference type="AlphaFoldDB" id="X1DMC6"/>
<organism evidence="1">
    <name type="scientific">marine sediment metagenome</name>
    <dbReference type="NCBI Taxonomy" id="412755"/>
    <lineage>
        <taxon>unclassified sequences</taxon>
        <taxon>metagenomes</taxon>
        <taxon>ecological metagenomes</taxon>
    </lineage>
</organism>
<accession>X1DMC6</accession>
<proteinExistence type="predicted"/>
<reference evidence="1" key="1">
    <citation type="journal article" date="2014" name="Front. Microbiol.">
        <title>High frequency of phylogenetically diverse reductive dehalogenase-homologous genes in deep subseafloor sedimentary metagenomes.</title>
        <authorList>
            <person name="Kawai M."/>
            <person name="Futagami T."/>
            <person name="Toyoda A."/>
            <person name="Takaki Y."/>
            <person name="Nishi S."/>
            <person name="Hori S."/>
            <person name="Arai W."/>
            <person name="Tsubouchi T."/>
            <person name="Morono Y."/>
            <person name="Uchiyama I."/>
            <person name="Ito T."/>
            <person name="Fujiyama A."/>
            <person name="Inagaki F."/>
            <person name="Takami H."/>
        </authorList>
    </citation>
    <scope>NUCLEOTIDE SEQUENCE</scope>
    <source>
        <strain evidence="1">Expedition CK06-06</strain>
    </source>
</reference>
<comment type="caution">
    <text evidence="1">The sequence shown here is derived from an EMBL/GenBank/DDBJ whole genome shotgun (WGS) entry which is preliminary data.</text>
</comment>
<protein>
    <submittedName>
        <fullName evidence="1">Uncharacterized protein</fullName>
    </submittedName>
</protein>
<dbReference type="EMBL" id="BART01038575">
    <property type="protein sequence ID" value="GAH06149.1"/>
    <property type="molecule type" value="Genomic_DNA"/>
</dbReference>
<name>X1DMC6_9ZZZZ</name>
<sequence length="39" mass="4575">MALLNRKGNKKKITETEYGISRKKDIGFYIYSRILVIIT</sequence>
<feature type="non-terminal residue" evidence="1">
    <location>
        <position position="39"/>
    </location>
</feature>
<gene>
    <name evidence="1" type="ORF">S01H4_63895</name>
</gene>
<evidence type="ECO:0000313" key="1">
    <source>
        <dbReference type="EMBL" id="GAH06149.1"/>
    </source>
</evidence>